<feature type="compositionally biased region" description="Low complexity" evidence="7">
    <location>
        <begin position="881"/>
        <end position="895"/>
    </location>
</feature>
<feature type="compositionally biased region" description="Low complexity" evidence="7">
    <location>
        <begin position="1380"/>
        <end position="1402"/>
    </location>
</feature>
<dbReference type="GO" id="GO:0005615">
    <property type="term" value="C:extracellular space"/>
    <property type="evidence" value="ECO:0007669"/>
    <property type="project" value="TreeGrafter"/>
</dbReference>
<feature type="compositionally biased region" description="Basic and acidic residues" evidence="7">
    <location>
        <begin position="1948"/>
        <end position="1958"/>
    </location>
</feature>
<keyword evidence="6" id="KW-0572">Peptidoglycan-anchor</keyword>
<evidence type="ECO:0000256" key="3">
    <source>
        <dbReference type="ARBA" id="ARBA00022525"/>
    </source>
</evidence>
<feature type="compositionally biased region" description="Basic and acidic residues" evidence="7">
    <location>
        <begin position="1867"/>
        <end position="1892"/>
    </location>
</feature>
<dbReference type="InterPro" id="IPR008160">
    <property type="entry name" value="Collagen"/>
</dbReference>
<evidence type="ECO:0000256" key="1">
    <source>
        <dbReference type="ARBA" id="ARBA00004168"/>
    </source>
</evidence>
<feature type="compositionally biased region" description="Basic and acidic residues" evidence="7">
    <location>
        <begin position="1772"/>
        <end position="1784"/>
    </location>
</feature>
<dbReference type="InterPro" id="IPR050149">
    <property type="entry name" value="Collagen_superfamily"/>
</dbReference>
<feature type="compositionally biased region" description="Basic and acidic residues" evidence="7">
    <location>
        <begin position="1792"/>
        <end position="1806"/>
    </location>
</feature>
<keyword evidence="3" id="KW-0964">Secreted</keyword>
<evidence type="ECO:0000313" key="10">
    <source>
        <dbReference type="EMBL" id="PKZ20724.1"/>
    </source>
</evidence>
<feature type="compositionally biased region" description="Basic and acidic residues" evidence="7">
    <location>
        <begin position="173"/>
        <end position="184"/>
    </location>
</feature>
<feature type="compositionally biased region" description="Basic and acidic residues" evidence="7">
    <location>
        <begin position="1412"/>
        <end position="1437"/>
    </location>
</feature>
<feature type="compositionally biased region" description="Basic and acidic residues" evidence="7">
    <location>
        <begin position="1259"/>
        <end position="1295"/>
    </location>
</feature>
<feature type="compositionally biased region" description="Basic and acidic residues" evidence="7">
    <location>
        <begin position="1904"/>
        <end position="1940"/>
    </location>
</feature>
<feature type="compositionally biased region" description="Basic and acidic residues" evidence="7">
    <location>
        <begin position="1129"/>
        <end position="1165"/>
    </location>
</feature>
<feature type="compositionally biased region" description="Low complexity" evidence="7">
    <location>
        <begin position="1522"/>
        <end position="1544"/>
    </location>
</feature>
<feature type="compositionally biased region" description="Low complexity" evidence="7">
    <location>
        <begin position="2022"/>
        <end position="2031"/>
    </location>
</feature>
<dbReference type="OrthoDB" id="2136702at2"/>
<comment type="caution">
    <text evidence="10">The sequence shown here is derived from an EMBL/GenBank/DDBJ whole genome shotgun (WGS) entry which is preliminary data.</text>
</comment>
<keyword evidence="8" id="KW-1133">Transmembrane helix</keyword>
<sequence length="2913" mass="317128">MVGKNNTKLREEKQSNKFYRYSIKRLNIGVASVAVAAGLLFAGNMAVVQAASIQEQEGIETSENVIPEVPVGLQERESAGNNIELENSENEPSSNSIPNNSEQSNAEVSDEKNRVDNNSSEEKNVSTDDAKTPVEENSQDKQSEELAVDSNKEKNKVQNIDKPSSEKSSVADSEEKSIPEDNQQRNRHQNGAKNENTSDNNQQAALDHFAKELAASDNPKQVLRSKLAEVYDPKDVEGLLAEINPQNIRDGLTLREELTKAGLAYAESQRLREKGQIFAVLPTSSRSVRGGQNVANQIQVTNADFKRLDGNNRETDYVHDNEGGYARLDVDIAVSGQVQAGDYFILDYGQYLRPGGLNIPATPKDLIDSDNAIVAKAYYDADQNRVIYRFTDWVNGKNNIRAALRQGTQPFYDKITDNFKNYPVTVTIAGTPYTENIAYHFNNINGDGTSNKYRAVDGTHVETNRTNPNHYTAKEVWYINRDGRNMNHGPHTILFESNTSNLESMKVYEVLDDRAFTDSFNPEVNPRYVREVSGRSYQDSEGVRFNVGNGPATGKKYIVYTVTSPKNQQANQRINSEMHLTLRNKNNESNSREHWKTLTISTTHSSSAASGQNTPGIFVERHRYETVDENGRVVSVDDTITETPQYGTVNEQYTTGAENRPGYTFVRTEAPRNNPTYSPDGRTTSGNFKAGMTQEITYVYQRRQQQVETGPAYEMTVEDSSYPTEFRYDPSLPAGQIREIRPGQDGRVRVLYEHVNPENVPGFNPNNFRYMRGQYWREVSREVVQEPQSQIFGYNFEAITETKTNPDGSVTIIYNTGRRVEIPAAKPKEPLLPSKPIVETTRVTDRHPETGKQVRGSRVTIKIFNPNTNRFEDEKVIFIPDGQDGTDGNNGTNGTSITAKTERGKENPADPNSPSGSWIRVYKVNPDGSQGDLISETFVRDGEKGDPGEQGPQGPQGEKGERGEQGPQGPQGEKGEQGAPGTPGQDGQDGRDGKSVLAKTERGTKADETGKDRPGTWVIIHEDANNNGQVDPGEREISREFIFDGTNGTDGKTPLVESERVEKDPNNPNSESGVKIIVRDPENNEIIKETFVKDGEKGDPGERGEQGPQGPQGEKGEQGAPGTPGQDGQDGRDGKSVLAKTERGTKADETGKDRPGTWVIVHEDANNNGQVDPGEREISREFIFDGVNGTDGNNGADGASITAKTERGKENPADPNSPSGSWIRVYKVNPDGSQGDLISETFVKDGEKGEQGAPGQDGTDGKDGKSVLAKTERGTKADETGKDRPGTWVIVHEDTNNNGQVDPGEREISREFIFDGTDGNNGTDGTSVTAKTERGKENPADPNSPSGSWIRVYKVNPDGSQGDLISETFVKDGEKGDPGEQGPQGPQGEKGEQGTPGTPGQDGQDGKSILAKTERGTKADETGKDRPGTWVIVHEDANNNGQVDPGEREISREFIFDGTDGNNGTDGTSVTAKTERGKENPADPNSPSGSWIRVYKVNPDGSQGDLISETFVKDGEKGDPGEQGPQGPQGEKGEQGTPGTPGQDGQDGKSSYVHVVNGPNEAGESGSWIITYFDKNGDGQFTSDEIVSTEFVADGKDGKDGKSVLATTERGTKADETGKERPGTWVIVHEDANNNGQVDPGEREISREFIFDGTDGKDGKTPIVESKRVEKDPNDPNSESGVKIIVRDPESKEIIKETFVKDGEKGEKGEQGAPGTPGQDGQDGKDGKSSYVHVVNGPNEAGESGSWIITYFDKNGDSQFTSDEIVSTEFVADGKDGQDGKDGKSVLATTERGTKADETGKDRPGTWVIVHEDANNNGQVDPGEREISREFIFDGTNGTDGKTPLVESERVEKDPNNPNSESGVKIIVRDPESKEIIKETFVKDGEKGEKGEQGAPGTPGQDGQDGRDGKSVLAKTERGTKADESGKDRPGTWVIVHEDTNNNGQVDPGEREISREFIFDGTNGTDGKDGETPIVESERIEKDPNDPNSESGVKIIVRDPETNDIIKETFVKDGEKGEKGDQGAPGTPGQDGQDGKDGKSSYVHVVNGPNEAGESGSWIITYFDKNGDGQFTSDEIVSTEFVADGKDGKDGKSVLATTERGTKADETGKDRPGTWVIIHEDTNNNGQVDPGEREISREFIFDGTNGADGKTPIVESERVEKDPNDPNSESGVKIIVRDPESKEIIKETFVKDGEKGDQGTPGQDGQDGKDGKSSYVHVVNGPNEAGESGSWIITYFDKNGDGQFTSDEIVSTEFVADGKDGQDGKDGKSVTVSTEPGHFQGQDGVWIIVQDSVTGKELDRDFVANGKDGKDGKSADIKTEALVDPNGQEIGYKITITHPDGSKETRLIKHGKDGKDGKDGRDGKSIIATTERGDHKGQSGAWLIIRDRETLQEIDREFISDGQDGKSADISSRETAEGLEITIHHANGTNHTHIIRDGKDGKSITASTEPGTFNGQSGMWLIIRDRDTGQELDRQFVRDGKDGQDGKDGKSPLLSTEKILDSDGKEIGLSIKITHPDGSTETHTIYHGRDGKDGQDGQTPQIRTEKGKDSQGNVGRWLIIEDGHGNEIVREFIRDGQDGKTPSAKVEPGKNEHGDSGQWIIIFDGDGNEVSREFVRDGKDGQDGHSPSLETVPGKNADGDSGLWVIVKDPEGKESSRHFIRDGKDGRGIKKIYSKDGRLTIVFTDNTKEILEIPCCQPKSEDPKPEDPKPEDPKPEDPKPEDPKPEDPKPEDPKPEDPKPEDPKLEDPKPEDPKPEDPKPEDPKPEDPKPEDPKPEDPKPEDPKPEDPKPEDPKPEDPKPEDPKPEDPKPEDPKPEDPKPEEPKPEDPKPEGPKPEDPKAQDSNLENSKTRDGYTITGETTSFNRKQAKEKQSVVANSRLPQTGAVSGMSAGTIAVSLFVGVGSLVFDRKKKK</sequence>
<dbReference type="PANTHER" id="PTHR24023:SF1082">
    <property type="entry name" value="COLLAGEN TRIPLE HELIX REPEAT"/>
    <property type="match status" value="1"/>
</dbReference>
<feature type="compositionally biased region" description="Low complexity" evidence="7">
    <location>
        <begin position="1457"/>
        <end position="1468"/>
    </location>
</feature>
<feature type="compositionally biased region" description="Low complexity" evidence="7">
    <location>
        <begin position="1315"/>
        <end position="1326"/>
    </location>
</feature>
<dbReference type="Gene3D" id="1.20.5.320">
    <property type="entry name" value="6-Phosphogluconate Dehydrogenase, domain 3"/>
    <property type="match status" value="3"/>
</dbReference>
<feature type="region of interest" description="Disordered" evidence="7">
    <location>
        <begin position="85"/>
        <end position="199"/>
    </location>
</feature>
<reference evidence="10 11" key="1">
    <citation type="submission" date="2017-12" db="EMBL/GenBank/DDBJ databases">
        <title>Phylogenetic diversity of female urinary microbiome.</title>
        <authorList>
            <person name="Thomas-White K."/>
            <person name="Wolfe A.J."/>
        </authorList>
    </citation>
    <scope>NUCLEOTIDE SEQUENCE [LARGE SCALE GENOMIC DNA]</scope>
    <source>
        <strain evidence="10 11">UMB0139</strain>
    </source>
</reference>
<evidence type="ECO:0000256" key="4">
    <source>
        <dbReference type="ARBA" id="ARBA00022729"/>
    </source>
</evidence>
<gene>
    <name evidence="10" type="ORF">CYJ28_09575</name>
</gene>
<dbReference type="RefSeq" id="WP_101603919.1">
    <property type="nucleotide sequence ID" value="NZ_PKGY01000007.1"/>
</dbReference>
<feature type="compositionally biased region" description="Basic and acidic residues" evidence="7">
    <location>
        <begin position="988"/>
        <end position="1015"/>
    </location>
</feature>
<dbReference type="EMBL" id="PKGY01000007">
    <property type="protein sequence ID" value="PKZ20724.1"/>
    <property type="molecule type" value="Genomic_DNA"/>
</dbReference>
<dbReference type="GO" id="GO:0031012">
    <property type="term" value="C:extracellular matrix"/>
    <property type="evidence" value="ECO:0007669"/>
    <property type="project" value="TreeGrafter"/>
</dbReference>
<feature type="region of interest" description="Disordered" evidence="7">
    <location>
        <begin position="1771"/>
        <end position="1806"/>
    </location>
</feature>
<feature type="region of interest" description="Disordered" evidence="7">
    <location>
        <begin position="2009"/>
        <end position="2055"/>
    </location>
</feature>
<comment type="subcellular location">
    <subcellularLocation>
        <location evidence="1">Secreted</location>
        <location evidence="1">Cell wall</location>
        <topology evidence="1">Peptidoglycan-anchor</topology>
    </subcellularLocation>
</comment>
<proteinExistence type="predicted"/>
<feature type="region of interest" description="Disordered" evidence="7">
    <location>
        <begin position="1830"/>
        <end position="1994"/>
    </location>
</feature>
<dbReference type="NCBIfam" id="TIGR01168">
    <property type="entry name" value="YSIRK_signal"/>
    <property type="match status" value="1"/>
</dbReference>
<feature type="region of interest" description="Disordered" evidence="7">
    <location>
        <begin position="2510"/>
        <end position="2553"/>
    </location>
</feature>
<dbReference type="InterPro" id="IPR019931">
    <property type="entry name" value="LPXTG_anchor"/>
</dbReference>
<dbReference type="GO" id="GO:0007155">
    <property type="term" value="P:cell adhesion"/>
    <property type="evidence" value="ECO:0007669"/>
    <property type="project" value="InterPro"/>
</dbReference>
<feature type="compositionally biased region" description="Basic and acidic residues" evidence="7">
    <location>
        <begin position="1685"/>
        <end position="1710"/>
    </location>
</feature>
<feature type="compositionally biased region" description="Basic and acidic residues" evidence="7">
    <location>
        <begin position="2100"/>
        <end position="2111"/>
    </location>
</feature>
<feature type="transmembrane region" description="Helical" evidence="8">
    <location>
        <begin position="2885"/>
        <end position="2907"/>
    </location>
</feature>
<evidence type="ECO:0000256" key="5">
    <source>
        <dbReference type="ARBA" id="ARBA00022737"/>
    </source>
</evidence>
<feature type="region of interest" description="Disordered" evidence="7">
    <location>
        <begin position="2142"/>
        <end position="2171"/>
    </location>
</feature>
<feature type="compositionally biased region" description="Basic and acidic residues" evidence="7">
    <location>
        <begin position="1511"/>
        <end position="1520"/>
    </location>
</feature>
<feature type="compositionally biased region" description="Basic and acidic residues" evidence="7">
    <location>
        <begin position="109"/>
        <end position="156"/>
    </location>
</feature>
<dbReference type="SUPFAM" id="SSF49401">
    <property type="entry name" value="Bacterial adhesins"/>
    <property type="match status" value="2"/>
</dbReference>
<dbReference type="Pfam" id="PF04650">
    <property type="entry name" value="YSIRK_signal"/>
    <property type="match status" value="1"/>
</dbReference>
<evidence type="ECO:0000256" key="7">
    <source>
        <dbReference type="SAM" id="MobiDB-lite"/>
    </source>
</evidence>
<dbReference type="Pfam" id="PF17961">
    <property type="entry name" value="Big_8"/>
    <property type="match status" value="1"/>
</dbReference>
<keyword evidence="2" id="KW-0134">Cell wall</keyword>
<feature type="compositionally biased region" description="Basic and acidic residues" evidence="7">
    <location>
        <begin position="1173"/>
        <end position="1183"/>
    </location>
</feature>
<evidence type="ECO:0000256" key="8">
    <source>
        <dbReference type="SAM" id="Phobius"/>
    </source>
</evidence>
<dbReference type="NCBIfam" id="TIGR01167">
    <property type="entry name" value="LPXTG_anchor"/>
    <property type="match status" value="1"/>
</dbReference>
<feature type="region of interest" description="Disordered" evidence="7">
    <location>
        <begin position="2189"/>
        <end position="2223"/>
    </location>
</feature>
<feature type="compositionally biased region" description="Basic and acidic residues" evidence="7">
    <location>
        <begin position="1445"/>
        <end position="1455"/>
    </location>
</feature>
<accession>A0A2I1MKR4</accession>
<feature type="compositionally biased region" description="Low complexity" evidence="7">
    <location>
        <begin position="1711"/>
        <end position="1720"/>
    </location>
</feature>
<feature type="compositionally biased region" description="Basic and acidic residues" evidence="7">
    <location>
        <begin position="2009"/>
        <end position="2021"/>
    </location>
</feature>
<dbReference type="InterPro" id="IPR011252">
    <property type="entry name" value="Fibrogen-bd_dom1"/>
</dbReference>
<keyword evidence="8" id="KW-0472">Membrane</keyword>
<feature type="domain" description="Gram-positive cocci surface proteins LPxTG" evidence="9">
    <location>
        <begin position="2880"/>
        <end position="2913"/>
    </location>
</feature>
<feature type="region of interest" description="Disordered" evidence="7">
    <location>
        <begin position="2693"/>
        <end position="2876"/>
    </location>
</feature>
<dbReference type="Pfam" id="PF01391">
    <property type="entry name" value="Collagen"/>
    <property type="match status" value="4"/>
</dbReference>
<feature type="region of interest" description="Disordered" evidence="7">
    <location>
        <begin position="2574"/>
        <end position="2597"/>
    </location>
</feature>
<feature type="compositionally biased region" description="Basic and acidic residues" evidence="7">
    <location>
        <begin position="2155"/>
        <end position="2164"/>
    </location>
</feature>
<feature type="compositionally biased region" description="Low complexity" evidence="7">
    <location>
        <begin position="1185"/>
        <end position="1198"/>
    </location>
</feature>
<organism evidence="10 11">
    <name type="scientific">Aerococcus sanguinicola</name>
    <dbReference type="NCBI Taxonomy" id="119206"/>
    <lineage>
        <taxon>Bacteria</taxon>
        <taxon>Bacillati</taxon>
        <taxon>Bacillota</taxon>
        <taxon>Bacilli</taxon>
        <taxon>Lactobacillales</taxon>
        <taxon>Aerococcaceae</taxon>
        <taxon>Aerococcus</taxon>
    </lineage>
</organism>
<feature type="compositionally biased region" description="Basic and acidic residues" evidence="7">
    <location>
        <begin position="1369"/>
        <end position="1378"/>
    </location>
</feature>
<keyword evidence="8" id="KW-0812">Transmembrane</keyword>
<protein>
    <recommendedName>
        <fullName evidence="9">Gram-positive cocci surface proteins LPxTG domain-containing protein</fullName>
    </recommendedName>
</protein>
<dbReference type="InterPro" id="IPR009459">
    <property type="entry name" value="MucBP_dom"/>
</dbReference>
<dbReference type="Gene3D" id="2.60.40.1280">
    <property type="match status" value="1"/>
</dbReference>
<evidence type="ECO:0000256" key="6">
    <source>
        <dbReference type="ARBA" id="ARBA00023088"/>
    </source>
</evidence>
<dbReference type="Pfam" id="PF06458">
    <property type="entry name" value="MucBP"/>
    <property type="match status" value="1"/>
</dbReference>
<feature type="compositionally biased region" description="Basic and acidic residues" evidence="7">
    <location>
        <begin position="1966"/>
        <end position="1985"/>
    </location>
</feature>
<name>A0A2I1MKR4_9LACT</name>
<feature type="region of interest" description="Disordered" evidence="7">
    <location>
        <begin position="879"/>
        <end position="1015"/>
    </location>
</feature>
<feature type="region of interest" description="Disordered" evidence="7">
    <location>
        <begin position="666"/>
        <end position="688"/>
    </location>
</feature>
<feature type="compositionally biased region" description="Basic and acidic residues" evidence="7">
    <location>
        <begin position="938"/>
        <end position="947"/>
    </location>
</feature>
<feature type="compositionally biased region" description="Basic and acidic residues" evidence="7">
    <location>
        <begin position="1303"/>
        <end position="1313"/>
    </location>
</feature>
<feature type="compositionally biased region" description="Basic and acidic residues" evidence="7">
    <location>
        <begin position="1077"/>
        <end position="1105"/>
    </location>
</feature>
<feature type="compositionally biased region" description="Basic and acidic residues" evidence="7">
    <location>
        <begin position="2699"/>
        <end position="2840"/>
    </location>
</feature>
<feature type="region of interest" description="Disordered" evidence="7">
    <location>
        <begin position="2616"/>
        <end position="2642"/>
    </location>
</feature>
<feature type="region of interest" description="Disordered" evidence="7">
    <location>
        <begin position="1652"/>
        <end position="1743"/>
    </location>
</feature>
<dbReference type="Gene3D" id="3.10.20.320">
    <property type="entry name" value="Putative peptidoglycan bound protein (lpxtg motif)"/>
    <property type="match status" value="1"/>
</dbReference>
<dbReference type="InterPro" id="IPR008966">
    <property type="entry name" value="Adhesion_dom_sf"/>
</dbReference>
<feature type="compositionally biased region" description="Polar residues" evidence="7">
    <location>
        <begin position="671"/>
        <end position="687"/>
    </location>
</feature>
<dbReference type="InterPro" id="IPR041171">
    <property type="entry name" value="SDR_Ig"/>
</dbReference>
<dbReference type="PROSITE" id="PS50847">
    <property type="entry name" value="GRAM_POS_ANCHORING"/>
    <property type="match status" value="1"/>
</dbReference>
<feature type="compositionally biased region" description="Low complexity" evidence="7">
    <location>
        <begin position="85"/>
        <end position="105"/>
    </location>
</feature>
<feature type="region of interest" description="Disordered" evidence="7">
    <location>
        <begin position="1043"/>
        <end position="1552"/>
    </location>
</feature>
<dbReference type="InterPro" id="IPR005877">
    <property type="entry name" value="YSIRK_signal_dom"/>
</dbReference>
<evidence type="ECO:0000259" key="9">
    <source>
        <dbReference type="PROSITE" id="PS50847"/>
    </source>
</evidence>
<dbReference type="Proteomes" id="UP000234239">
    <property type="component" value="Unassembled WGS sequence"/>
</dbReference>
<evidence type="ECO:0000313" key="11">
    <source>
        <dbReference type="Proteomes" id="UP000234239"/>
    </source>
</evidence>
<keyword evidence="5" id="KW-0677">Repeat</keyword>
<keyword evidence="4" id="KW-0732">Signal</keyword>
<evidence type="ECO:0000256" key="2">
    <source>
        <dbReference type="ARBA" id="ARBA00022512"/>
    </source>
</evidence>
<dbReference type="PANTHER" id="PTHR24023">
    <property type="entry name" value="COLLAGEN ALPHA"/>
    <property type="match status" value="1"/>
</dbReference>
<feature type="region of interest" description="Disordered" evidence="7">
    <location>
        <begin position="2084"/>
        <end position="2111"/>
    </location>
</feature>
<dbReference type="Gene3D" id="2.60.40.1290">
    <property type="match status" value="1"/>
</dbReference>
<feature type="compositionally biased region" description="Basic and acidic residues" evidence="7">
    <location>
        <begin position="1652"/>
        <end position="1674"/>
    </location>
</feature>
<feature type="compositionally biased region" description="Polar residues" evidence="7">
    <location>
        <begin position="157"/>
        <end position="171"/>
    </location>
</feature>